<feature type="region of interest" description="Disordered" evidence="1">
    <location>
        <begin position="1"/>
        <end position="30"/>
    </location>
</feature>
<dbReference type="AlphaFoldDB" id="A0A2P5KC64"/>
<dbReference type="EMBL" id="PRDW01000004">
    <property type="protein sequence ID" value="PPB84245.1"/>
    <property type="molecule type" value="Genomic_DNA"/>
</dbReference>
<protein>
    <submittedName>
        <fullName evidence="2">Uncharacterized protein</fullName>
    </submittedName>
</protein>
<evidence type="ECO:0000313" key="2">
    <source>
        <dbReference type="EMBL" id="PPB84245.1"/>
    </source>
</evidence>
<accession>A0A2P5KC64</accession>
<evidence type="ECO:0000256" key="1">
    <source>
        <dbReference type="SAM" id="MobiDB-lite"/>
    </source>
</evidence>
<evidence type="ECO:0000313" key="3">
    <source>
        <dbReference type="Proteomes" id="UP000243096"/>
    </source>
</evidence>
<dbReference type="RefSeq" id="WP_255779243.1">
    <property type="nucleotide sequence ID" value="NZ_CP062178.1"/>
</dbReference>
<comment type="caution">
    <text evidence="2">The sequence shown here is derived from an EMBL/GenBank/DDBJ whole genome shotgun (WGS) entry which is preliminary data.</text>
</comment>
<sequence length="42" mass="4553">MEHAPDSVQQRVSRPIALRTHGQPHGLLTRLVSPAGIGELRA</sequence>
<keyword evidence="3" id="KW-1185">Reference proteome</keyword>
<reference evidence="2 3" key="1">
    <citation type="submission" date="2018-01" db="EMBL/GenBank/DDBJ databases">
        <title>Genomic Encyclopedia of Type Strains, Phase III (KMG-III): the genomes of soil and plant-associated and newly described type strains.</title>
        <authorList>
            <person name="Whitman W."/>
        </authorList>
    </citation>
    <scope>NUCLEOTIDE SEQUENCE [LARGE SCALE GENOMIC DNA]</scope>
    <source>
        <strain evidence="2 3">HKI456</strain>
    </source>
</reference>
<gene>
    <name evidence="2" type="ORF">B0O95_104197</name>
</gene>
<dbReference type="Proteomes" id="UP000243096">
    <property type="component" value="Unassembled WGS sequence"/>
</dbReference>
<proteinExistence type="predicted"/>
<organism evidence="2 3">
    <name type="scientific">Mycetohabitans endofungorum</name>
    <dbReference type="NCBI Taxonomy" id="417203"/>
    <lineage>
        <taxon>Bacteria</taxon>
        <taxon>Pseudomonadati</taxon>
        <taxon>Pseudomonadota</taxon>
        <taxon>Betaproteobacteria</taxon>
        <taxon>Burkholderiales</taxon>
        <taxon>Burkholderiaceae</taxon>
        <taxon>Mycetohabitans</taxon>
    </lineage>
</organism>
<name>A0A2P5KC64_9BURK</name>